<name>K1VIQ7_TRIAC</name>
<dbReference type="eggNOG" id="ENOG502R2HH">
    <property type="taxonomic scope" value="Eukaryota"/>
</dbReference>
<dbReference type="OrthoDB" id="2113294at2759"/>
<gene>
    <name evidence="2" type="ORF">A1Q2_05114</name>
</gene>
<evidence type="ECO:0000313" key="3">
    <source>
        <dbReference type="Proteomes" id="UP000006757"/>
    </source>
</evidence>
<proteinExistence type="predicted"/>
<dbReference type="EMBL" id="AMBO01000338">
    <property type="protein sequence ID" value="EKD00626.1"/>
    <property type="molecule type" value="Genomic_DNA"/>
</dbReference>
<comment type="caution">
    <text evidence="2">The sequence shown here is derived from an EMBL/GenBank/DDBJ whole genome shotgun (WGS) entry which is preliminary data.</text>
</comment>
<feature type="region of interest" description="Disordered" evidence="1">
    <location>
        <begin position="701"/>
        <end position="728"/>
    </location>
</feature>
<protein>
    <submittedName>
        <fullName evidence="2">Uncharacterized protein</fullName>
    </submittedName>
</protein>
<evidence type="ECO:0000313" key="2">
    <source>
        <dbReference type="EMBL" id="EKD00626.1"/>
    </source>
</evidence>
<keyword evidence="3" id="KW-1185">Reference proteome</keyword>
<dbReference type="AlphaFoldDB" id="K1VIQ7"/>
<dbReference type="Proteomes" id="UP000006757">
    <property type="component" value="Unassembled WGS sequence"/>
</dbReference>
<accession>K1VIQ7</accession>
<evidence type="ECO:0000256" key="1">
    <source>
        <dbReference type="SAM" id="MobiDB-lite"/>
    </source>
</evidence>
<dbReference type="InParanoid" id="K1VIQ7"/>
<dbReference type="HOGENOM" id="CLU_329338_0_0_1"/>
<organism evidence="2 3">
    <name type="scientific">Trichosporon asahii var. asahii (strain CBS 8904)</name>
    <name type="common">Yeast</name>
    <dbReference type="NCBI Taxonomy" id="1220162"/>
    <lineage>
        <taxon>Eukaryota</taxon>
        <taxon>Fungi</taxon>
        <taxon>Dikarya</taxon>
        <taxon>Basidiomycota</taxon>
        <taxon>Agaricomycotina</taxon>
        <taxon>Tremellomycetes</taxon>
        <taxon>Trichosporonales</taxon>
        <taxon>Trichosporonaceae</taxon>
        <taxon>Trichosporon</taxon>
    </lineage>
</organism>
<reference evidence="2 3" key="1">
    <citation type="journal article" date="2012" name="Eukaryot. Cell">
        <title>Genome sequence of the Trichosporon asahii environmental strain CBS 8904.</title>
        <authorList>
            <person name="Yang R.Y."/>
            <person name="Li H.T."/>
            <person name="Zhu H."/>
            <person name="Zhou G.P."/>
            <person name="Wang M."/>
            <person name="Wang L."/>
        </authorList>
    </citation>
    <scope>NUCLEOTIDE SEQUENCE [LARGE SCALE GENOMIC DNA]</scope>
    <source>
        <strain evidence="2 3">CBS 8904</strain>
    </source>
</reference>
<dbReference type="STRING" id="1220162.K1VIQ7"/>
<sequence length="872" mass="96787">MLSMSLSRPLNLAALVAIGISAWLSISLLTALTHTDHELHRQYPSYPVPTPGSTYNRLQGLLGKTEPDACAGWDPHVSEEHDPPGCLRARQLRQIQKLRVSGLKLQHEQEEALEKLERCVLGIVNCPERPLIISDFWYFFIRKQSNSGEAIWLDPVVNAIEDEGFVAMGFTHFAGNWVDTPLSWNATRLLSESIHMYMPTTRVGFQCLSDPRCVRPEDYHPHENPEFRHDTSLLTPGEEGKLPAWRVVITSYWGDRPSRYSGQGQHAYGQYGQSEDGESPWSSHILDNRWHVVPWAYPNHTHLPLSIERTCLGSPTVPWEQRNASVLLLAKLSHYFYKPTAPPIEAWARIVDAMKAEGIEIWTGAEEEDGSPLPAGLKRLPTMDKVEYGKTLSSARALLGMGNPQLSPSPYNSFCRGVPVVLPYYTDDGPTPDGWALFKDKWAQHGPAMQAGEPYVYAYRTVDDMIEQLKKAVKTPIDSYVPPEMTLKSLGERTREWLYTDWEGEYHAILRQRKKLVYPPIMWEKCRESETCKFPILGKPYVPEKPLSLPTSVGEVRQDEAELLARRLGLDVLPGHASELHAALNLGELSSGHMLAHVLEDAGRDGARVARIRVQRLDDLLDGDGLGVCAPRIVVGRGADERVVELALARQLGLGDHRHVDDVPAPLAVHQGLGAGREGRAWGLARAKRVRSAEYAECGARSEERDEAGVSRAGRAGHMPTKPRHRPYARRMRRAAAQLDIPRQFVSQVSTTFGETHPPCKPRLVTAHRNMHTQVVLSVPPPPFSARLSGSVAGEGVSATEHYLLPEDSELVPIRSGVAASVQGLCKDKQEEGSGVTASQAERVRLAENNVALLCQSSTLTAVPTPLALKPK</sequence>